<accession>A0ABX1CPS6</accession>
<dbReference type="RefSeq" id="WP_168135505.1">
    <property type="nucleotide sequence ID" value="NZ_JAAVJH010000011.1"/>
</dbReference>
<evidence type="ECO:0008006" key="4">
    <source>
        <dbReference type="Google" id="ProtNLM"/>
    </source>
</evidence>
<gene>
    <name evidence="2" type="ORF">HBH26_15285</name>
</gene>
<name>A0ABX1CPS6_9SPHN</name>
<evidence type="ECO:0000313" key="2">
    <source>
        <dbReference type="EMBL" id="NJR79949.1"/>
    </source>
</evidence>
<keyword evidence="3" id="KW-1185">Reference proteome</keyword>
<proteinExistence type="predicted"/>
<evidence type="ECO:0000256" key="1">
    <source>
        <dbReference type="SAM" id="MobiDB-lite"/>
    </source>
</evidence>
<dbReference type="EMBL" id="JAAVJH010000011">
    <property type="protein sequence ID" value="NJR79949.1"/>
    <property type="molecule type" value="Genomic_DNA"/>
</dbReference>
<protein>
    <recommendedName>
        <fullName evidence="4">Alpha/beta hydrolase</fullName>
    </recommendedName>
</protein>
<evidence type="ECO:0000313" key="3">
    <source>
        <dbReference type="Proteomes" id="UP000732399"/>
    </source>
</evidence>
<comment type="caution">
    <text evidence="2">The sequence shown here is derived from an EMBL/GenBank/DDBJ whole genome shotgun (WGS) entry which is preliminary data.</text>
</comment>
<organism evidence="2 3">
    <name type="scientific">Sphingomonas corticis</name>
    <dbReference type="NCBI Taxonomy" id="2722791"/>
    <lineage>
        <taxon>Bacteria</taxon>
        <taxon>Pseudomonadati</taxon>
        <taxon>Pseudomonadota</taxon>
        <taxon>Alphaproteobacteria</taxon>
        <taxon>Sphingomonadales</taxon>
        <taxon>Sphingomonadaceae</taxon>
        <taxon>Sphingomonas</taxon>
    </lineage>
</organism>
<feature type="region of interest" description="Disordered" evidence="1">
    <location>
        <begin position="1"/>
        <end position="27"/>
    </location>
</feature>
<reference evidence="2 3" key="1">
    <citation type="submission" date="2020-03" db="EMBL/GenBank/DDBJ databases">
        <authorList>
            <person name="Wang L."/>
            <person name="He N."/>
            <person name="Li Y."/>
            <person name="Fang Y."/>
            <person name="Zhang F."/>
        </authorList>
    </citation>
    <scope>NUCLEOTIDE SEQUENCE [LARGE SCALE GENOMIC DNA]</scope>
    <source>
        <strain evidence="2 3">36D10-4-7</strain>
    </source>
</reference>
<dbReference type="Proteomes" id="UP000732399">
    <property type="component" value="Unassembled WGS sequence"/>
</dbReference>
<sequence length="75" mass="7777">MFQGPERGGDEAGSRACHGGARRGPALAAPSKRLVRFRRSGHHVTSEKPGKLLETLVSVAHPIAVRAGDAAPDGP</sequence>